<keyword evidence="3" id="KW-1185">Reference proteome</keyword>
<feature type="compositionally biased region" description="Low complexity" evidence="1">
    <location>
        <begin position="41"/>
        <end position="55"/>
    </location>
</feature>
<dbReference type="AlphaFoldDB" id="A0AAW0NPX4"/>
<evidence type="ECO:0000313" key="3">
    <source>
        <dbReference type="Proteomes" id="UP001460270"/>
    </source>
</evidence>
<name>A0AAW0NPX4_9GOBI</name>
<reference evidence="3" key="1">
    <citation type="submission" date="2024-04" db="EMBL/GenBank/DDBJ databases">
        <title>Salinicola lusitanus LLJ914,a marine bacterium isolated from the Okinawa Trough.</title>
        <authorList>
            <person name="Li J."/>
        </authorList>
    </citation>
    <scope>NUCLEOTIDE SEQUENCE [LARGE SCALE GENOMIC DNA]</scope>
</reference>
<accession>A0AAW0NPX4</accession>
<sequence>MEGPHVKSIKDKAGKTVRFRVASANSGRVLTEVFKDETGWSRSVSHSVDSDSIGSPDVEQDSPLTPSEANSHLNGLMVGNSVDESGAEPDELLMYASAKREMFSPTKGSISAARTVPYVDRYDYKYLPPNHPSSFPAYVDTFSFKFPSLPPLLLHLRPSCSILSSTTDSARLSSAQLCYPRCRRYLVDYWTHDCFLEERLFHSLVTSDHVTAAMTARTRQQDAAFAVN</sequence>
<comment type="caution">
    <text evidence="2">The sequence shown here is derived from an EMBL/GenBank/DDBJ whole genome shotgun (WGS) entry which is preliminary data.</text>
</comment>
<dbReference type="EMBL" id="JBBPFD010000012">
    <property type="protein sequence ID" value="KAK7905251.1"/>
    <property type="molecule type" value="Genomic_DNA"/>
</dbReference>
<evidence type="ECO:0000256" key="1">
    <source>
        <dbReference type="SAM" id="MobiDB-lite"/>
    </source>
</evidence>
<gene>
    <name evidence="2" type="ORF">WMY93_017858</name>
</gene>
<evidence type="ECO:0000313" key="2">
    <source>
        <dbReference type="EMBL" id="KAK7905251.1"/>
    </source>
</evidence>
<feature type="region of interest" description="Disordered" evidence="1">
    <location>
        <begin position="41"/>
        <end position="81"/>
    </location>
</feature>
<proteinExistence type="predicted"/>
<feature type="compositionally biased region" description="Polar residues" evidence="1">
    <location>
        <begin position="62"/>
        <end position="73"/>
    </location>
</feature>
<protein>
    <submittedName>
        <fullName evidence="2">Uncharacterized protein</fullName>
    </submittedName>
</protein>
<organism evidence="2 3">
    <name type="scientific">Mugilogobius chulae</name>
    <name type="common">yellowstripe goby</name>
    <dbReference type="NCBI Taxonomy" id="88201"/>
    <lineage>
        <taxon>Eukaryota</taxon>
        <taxon>Metazoa</taxon>
        <taxon>Chordata</taxon>
        <taxon>Craniata</taxon>
        <taxon>Vertebrata</taxon>
        <taxon>Euteleostomi</taxon>
        <taxon>Actinopterygii</taxon>
        <taxon>Neopterygii</taxon>
        <taxon>Teleostei</taxon>
        <taxon>Neoteleostei</taxon>
        <taxon>Acanthomorphata</taxon>
        <taxon>Gobiaria</taxon>
        <taxon>Gobiiformes</taxon>
        <taxon>Gobioidei</taxon>
        <taxon>Gobiidae</taxon>
        <taxon>Gobionellinae</taxon>
        <taxon>Mugilogobius</taxon>
    </lineage>
</organism>
<dbReference type="Proteomes" id="UP001460270">
    <property type="component" value="Unassembled WGS sequence"/>
</dbReference>